<dbReference type="AlphaFoldDB" id="A0A3M0L5X9"/>
<name>A0A3M0L5X9_HIRRU</name>
<accession>A0A3M0L5X9</accession>
<gene>
    <name evidence="1" type="ORF">DUI87_04286</name>
</gene>
<proteinExistence type="predicted"/>
<protein>
    <submittedName>
        <fullName evidence="1">Uncharacterized protein</fullName>
    </submittedName>
</protein>
<evidence type="ECO:0000313" key="2">
    <source>
        <dbReference type="Proteomes" id="UP000269221"/>
    </source>
</evidence>
<evidence type="ECO:0000313" key="1">
    <source>
        <dbReference type="EMBL" id="RMC18400.1"/>
    </source>
</evidence>
<organism evidence="1 2">
    <name type="scientific">Hirundo rustica rustica</name>
    <dbReference type="NCBI Taxonomy" id="333673"/>
    <lineage>
        <taxon>Eukaryota</taxon>
        <taxon>Metazoa</taxon>
        <taxon>Chordata</taxon>
        <taxon>Craniata</taxon>
        <taxon>Vertebrata</taxon>
        <taxon>Euteleostomi</taxon>
        <taxon>Archelosauria</taxon>
        <taxon>Archosauria</taxon>
        <taxon>Dinosauria</taxon>
        <taxon>Saurischia</taxon>
        <taxon>Theropoda</taxon>
        <taxon>Coelurosauria</taxon>
        <taxon>Aves</taxon>
        <taxon>Neognathae</taxon>
        <taxon>Neoaves</taxon>
        <taxon>Telluraves</taxon>
        <taxon>Australaves</taxon>
        <taxon>Passeriformes</taxon>
        <taxon>Sylvioidea</taxon>
        <taxon>Hirundinidae</taxon>
        <taxon>Hirundo</taxon>
    </lineage>
</organism>
<sequence>MQLAEKQKTLKHFTKNTCVVSLVRGFQGNVCPGRQVLVLQSSWKAAEDTRCGLQGASQPGRLEMLHQAHSRDQQRARREAEFLYTKVSFKAGRKRFELEMTAQREGPKQCKQVQECTDNSLVCLIEELISKGALLDLRIKEELLGNVKVDQHSVQCL</sequence>
<reference evidence="1 2" key="1">
    <citation type="submission" date="2018-07" db="EMBL/GenBank/DDBJ databases">
        <title>A high quality draft genome assembly of the barn swallow (H. rustica rustica).</title>
        <authorList>
            <person name="Formenti G."/>
            <person name="Chiara M."/>
            <person name="Poveda L."/>
            <person name="Francoijs K.-J."/>
            <person name="Bonisoli-Alquati A."/>
            <person name="Canova L."/>
            <person name="Gianfranceschi L."/>
            <person name="Horner D.S."/>
            <person name="Saino N."/>
        </authorList>
    </citation>
    <scope>NUCLEOTIDE SEQUENCE [LARGE SCALE GENOMIC DNA]</scope>
    <source>
        <strain evidence="1">Chelidonia</strain>
        <tissue evidence="1">Blood</tissue>
    </source>
</reference>
<comment type="caution">
    <text evidence="1">The sequence shown here is derived from an EMBL/GenBank/DDBJ whole genome shotgun (WGS) entry which is preliminary data.</text>
</comment>
<dbReference type="Proteomes" id="UP000269221">
    <property type="component" value="Unassembled WGS sequence"/>
</dbReference>
<keyword evidence="2" id="KW-1185">Reference proteome</keyword>
<dbReference type="EMBL" id="QRBI01000096">
    <property type="protein sequence ID" value="RMC18400.1"/>
    <property type="molecule type" value="Genomic_DNA"/>
</dbReference>